<dbReference type="STRING" id="28087.Lsai_2447"/>
<dbReference type="eggNOG" id="COG0745">
    <property type="taxonomic scope" value="Bacteria"/>
</dbReference>
<reference evidence="1 2" key="1">
    <citation type="submission" date="2015-11" db="EMBL/GenBank/DDBJ databases">
        <title>Genomic analysis of 38 Legionella species identifies large and diverse effector repertoires.</title>
        <authorList>
            <person name="Burstein D."/>
            <person name="Amaro F."/>
            <person name="Zusman T."/>
            <person name="Lifshitz Z."/>
            <person name="Cohen O."/>
            <person name="Gilbert J.A."/>
            <person name="Pupko T."/>
            <person name="Shuman H.A."/>
            <person name="Segal G."/>
        </authorList>
    </citation>
    <scope>NUCLEOTIDE SEQUENCE [LARGE SCALE GENOMIC DNA]</scope>
    <source>
        <strain evidence="1 2">Mt.St.Helens-4</strain>
    </source>
</reference>
<organism evidence="1 2">
    <name type="scientific">Legionella sainthelensi</name>
    <dbReference type="NCBI Taxonomy" id="28087"/>
    <lineage>
        <taxon>Bacteria</taxon>
        <taxon>Pseudomonadati</taxon>
        <taxon>Pseudomonadota</taxon>
        <taxon>Gammaproteobacteria</taxon>
        <taxon>Legionellales</taxon>
        <taxon>Legionellaceae</taxon>
        <taxon>Legionella</taxon>
    </lineage>
</organism>
<dbReference type="GO" id="GO:0000160">
    <property type="term" value="P:phosphorelay signal transduction system"/>
    <property type="evidence" value="ECO:0007669"/>
    <property type="project" value="InterPro"/>
</dbReference>
<dbReference type="EMBL" id="LNYV01000036">
    <property type="protein sequence ID" value="KTD54855.1"/>
    <property type="molecule type" value="Genomic_DNA"/>
</dbReference>
<dbReference type="Pfam" id="PF00072">
    <property type="entry name" value="Response_reg"/>
    <property type="match status" value="1"/>
</dbReference>
<dbReference type="RefSeq" id="WP_027270515.1">
    <property type="nucleotide sequence ID" value="NZ_CAAAJE010000008.1"/>
</dbReference>
<dbReference type="InterPro" id="IPR052893">
    <property type="entry name" value="TCS_response_regulator"/>
</dbReference>
<dbReference type="InterPro" id="IPR011006">
    <property type="entry name" value="CheY-like_superfamily"/>
</dbReference>
<accession>A0A0W0YDD5</accession>
<dbReference type="InterPro" id="IPR001789">
    <property type="entry name" value="Sig_transdc_resp-reg_receiver"/>
</dbReference>
<dbReference type="AlphaFoldDB" id="A0A0W0YDD5"/>
<gene>
    <name evidence="1" type="ORF">Lsai_2447</name>
</gene>
<name>A0A0W0YDD5_9GAMM</name>
<dbReference type="SUPFAM" id="SSF52172">
    <property type="entry name" value="CheY-like"/>
    <property type="match status" value="1"/>
</dbReference>
<sequence length="149" mass="17316">MFQFDQSINLMLVDDDEVDIQDIQRTFQKYNINNPLHIATNGLDALNMLLGKAGEQKLHPTPRIIILDINMPKMNGIEFMKTIRSNNKLKSLLIFILTTSNNEQDKIDAYNLNVAGYIIKPFQFSDFKEVVSALHHYWNLLEFPHDNHN</sequence>
<dbReference type="OrthoDB" id="9793549at2"/>
<proteinExistence type="predicted"/>
<dbReference type="PANTHER" id="PTHR44520">
    <property type="entry name" value="RESPONSE REGULATOR RCP1-RELATED"/>
    <property type="match status" value="1"/>
</dbReference>
<protein>
    <submittedName>
        <fullName evidence="1">Two-component response regulator</fullName>
    </submittedName>
</protein>
<dbReference type="PANTHER" id="PTHR44520:SF2">
    <property type="entry name" value="RESPONSE REGULATOR RCP1"/>
    <property type="match status" value="1"/>
</dbReference>
<evidence type="ECO:0000313" key="1">
    <source>
        <dbReference type="EMBL" id="KTD54855.1"/>
    </source>
</evidence>
<dbReference type="PATRIC" id="fig|28087.4.peg.2636"/>
<dbReference type="Gene3D" id="3.40.50.2300">
    <property type="match status" value="1"/>
</dbReference>
<dbReference type="PROSITE" id="PS50110">
    <property type="entry name" value="RESPONSE_REGULATORY"/>
    <property type="match status" value="1"/>
</dbReference>
<evidence type="ECO:0000313" key="2">
    <source>
        <dbReference type="Proteomes" id="UP000054621"/>
    </source>
</evidence>
<dbReference type="Proteomes" id="UP000054621">
    <property type="component" value="Unassembled WGS sequence"/>
</dbReference>
<dbReference type="SMART" id="SM00448">
    <property type="entry name" value="REC"/>
    <property type="match status" value="1"/>
</dbReference>
<dbReference type="CDD" id="cd17557">
    <property type="entry name" value="REC_Rcp-like"/>
    <property type="match status" value="1"/>
</dbReference>
<comment type="caution">
    <text evidence="1">The sequence shown here is derived from an EMBL/GenBank/DDBJ whole genome shotgun (WGS) entry which is preliminary data.</text>
</comment>